<protein>
    <submittedName>
        <fullName evidence="2">Uncharacterized protein</fullName>
    </submittedName>
</protein>
<dbReference type="EMBL" id="CP068570">
    <property type="protein sequence ID" value="QQZ49789.1"/>
    <property type="molecule type" value="Genomic_DNA"/>
</dbReference>
<organism evidence="2">
    <name type="scientific">Phenylobacterium glaciei</name>
    <dbReference type="NCBI Taxonomy" id="2803784"/>
    <lineage>
        <taxon>Bacteria</taxon>
        <taxon>Pseudomonadati</taxon>
        <taxon>Pseudomonadota</taxon>
        <taxon>Alphaproteobacteria</taxon>
        <taxon>Caulobacterales</taxon>
        <taxon>Caulobacteraceae</taxon>
        <taxon>Phenylobacterium</taxon>
    </lineage>
</organism>
<evidence type="ECO:0000313" key="2">
    <source>
        <dbReference type="EMBL" id="QQZ49789.1"/>
    </source>
</evidence>
<name>A0A974S7Z5_9CAUL</name>
<proteinExistence type="predicted"/>
<feature type="compositionally biased region" description="Low complexity" evidence="1">
    <location>
        <begin position="93"/>
        <end position="108"/>
    </location>
</feature>
<accession>A0A974S7Z5</accession>
<gene>
    <name evidence="2" type="ORF">JKL49_23805</name>
</gene>
<sequence>MIRGMAVAALAALGEGGDANVDTLMAVMAEPNVAFCMNMAKLNLYQCLAVSKPHYEDVFCLGQHIMMDTGRCVIKASGTPSPTRRSSFRRSRWPTVRPLPGDPGQDPGQGRHQEALKHLRPPVATGGAFVYLRPPFDPRRVVRRRAALRAAVSF</sequence>
<dbReference type="AlphaFoldDB" id="A0A974S7Z5"/>
<feature type="region of interest" description="Disordered" evidence="1">
    <location>
        <begin position="76"/>
        <end position="113"/>
    </location>
</feature>
<reference evidence="2" key="1">
    <citation type="submission" date="2021-01" db="EMBL/GenBank/DDBJ databases">
        <title>Genome sequence of Phenylobacterium sp. 20VBR1 isolated from a valley glaceir, Ny-Alesund, Svalbard.</title>
        <authorList>
            <person name="Thomas F.A."/>
            <person name="Krishnan K.P."/>
            <person name="Sinha R.K."/>
        </authorList>
    </citation>
    <scope>NUCLEOTIDE SEQUENCE</scope>
    <source>
        <strain evidence="2">20VBR1</strain>
    </source>
</reference>
<evidence type="ECO:0000256" key="1">
    <source>
        <dbReference type="SAM" id="MobiDB-lite"/>
    </source>
</evidence>